<keyword evidence="1" id="KW-0732">Signal</keyword>
<feature type="chain" id="PRO_5047466377" description="Lipoprotein" evidence="1">
    <location>
        <begin position="27"/>
        <end position="175"/>
    </location>
</feature>
<dbReference type="RefSeq" id="WP_106264721.1">
    <property type="nucleotide sequence ID" value="NZ_PVTX01000001.1"/>
</dbReference>
<dbReference type="PROSITE" id="PS51257">
    <property type="entry name" value="PROKAR_LIPOPROTEIN"/>
    <property type="match status" value="1"/>
</dbReference>
<sequence>MLPLRLRTRRTAAAVAVALAAGTVVGACSSSEGSPQAASEPAPAISIESDLSMGTGDGNEPSPGLSEECVALQEAWAETNRALAGVDEEHPRLLVAGIRAAHRSISSVEDTAEVPGWDGMTAYLDKAVGAFEDVDPDDDQAVASAMTLAVSDVDTARATTAHASVTEYLDAGCRG</sequence>
<reference evidence="2 3" key="1">
    <citation type="submission" date="2018-03" db="EMBL/GenBank/DDBJ databases">
        <title>Comparative analysis of microorganisms from saline springs in Andes Mountain Range, Colombia.</title>
        <authorList>
            <person name="Rubin E."/>
        </authorList>
    </citation>
    <scope>NUCLEOTIDE SEQUENCE [LARGE SCALE GENOMIC DNA]</scope>
    <source>
        <strain evidence="2 3">CG 23</strain>
    </source>
</reference>
<evidence type="ECO:0000313" key="3">
    <source>
        <dbReference type="Proteomes" id="UP000239895"/>
    </source>
</evidence>
<keyword evidence="3" id="KW-1185">Reference proteome</keyword>
<comment type="caution">
    <text evidence="2">The sequence shown here is derived from an EMBL/GenBank/DDBJ whole genome shotgun (WGS) entry which is preliminary data.</text>
</comment>
<protein>
    <recommendedName>
        <fullName evidence="4">Lipoprotein</fullName>
    </recommendedName>
</protein>
<name>A0ABX5EKU8_9MICO</name>
<evidence type="ECO:0000313" key="2">
    <source>
        <dbReference type="EMBL" id="PRZ10293.1"/>
    </source>
</evidence>
<organism evidence="2 3">
    <name type="scientific">Isoptericola halotolerans</name>
    <dbReference type="NCBI Taxonomy" id="300560"/>
    <lineage>
        <taxon>Bacteria</taxon>
        <taxon>Bacillati</taxon>
        <taxon>Actinomycetota</taxon>
        <taxon>Actinomycetes</taxon>
        <taxon>Micrococcales</taxon>
        <taxon>Promicromonosporaceae</taxon>
        <taxon>Isoptericola</taxon>
    </lineage>
</organism>
<proteinExistence type="predicted"/>
<dbReference type="EMBL" id="PVTX01000001">
    <property type="protein sequence ID" value="PRZ10293.1"/>
    <property type="molecule type" value="Genomic_DNA"/>
</dbReference>
<evidence type="ECO:0000256" key="1">
    <source>
        <dbReference type="SAM" id="SignalP"/>
    </source>
</evidence>
<accession>A0ABX5EKU8</accession>
<dbReference type="Proteomes" id="UP000239895">
    <property type="component" value="Unassembled WGS sequence"/>
</dbReference>
<evidence type="ECO:0008006" key="4">
    <source>
        <dbReference type="Google" id="ProtNLM"/>
    </source>
</evidence>
<feature type="signal peptide" evidence="1">
    <location>
        <begin position="1"/>
        <end position="26"/>
    </location>
</feature>
<gene>
    <name evidence="2" type="ORF">BCL65_101437</name>
</gene>